<keyword evidence="4" id="KW-1185">Reference proteome</keyword>
<dbReference type="OrthoDB" id="1525222at2"/>
<dbReference type="Proteomes" id="UP000198931">
    <property type="component" value="Unassembled WGS sequence"/>
</dbReference>
<keyword evidence="1" id="KW-0732">Signal</keyword>
<dbReference type="AlphaFoldDB" id="A0A1I3GPA2"/>
<dbReference type="InterPro" id="IPR025381">
    <property type="entry name" value="DUF4296"/>
</dbReference>
<feature type="domain" description="DUF4296" evidence="2">
    <location>
        <begin position="41"/>
        <end position="114"/>
    </location>
</feature>
<evidence type="ECO:0000256" key="1">
    <source>
        <dbReference type="SAM" id="SignalP"/>
    </source>
</evidence>
<evidence type="ECO:0000259" key="2">
    <source>
        <dbReference type="Pfam" id="PF14129"/>
    </source>
</evidence>
<feature type="chain" id="PRO_5011727586" description="DUF4296 domain-containing protein" evidence="1">
    <location>
        <begin position="38"/>
        <end position="140"/>
    </location>
</feature>
<evidence type="ECO:0000313" key="4">
    <source>
        <dbReference type="Proteomes" id="UP000198931"/>
    </source>
</evidence>
<organism evidence="3 4">
    <name type="scientific">Halpernia frigidisoli</name>
    <dbReference type="NCBI Taxonomy" id="1125876"/>
    <lineage>
        <taxon>Bacteria</taxon>
        <taxon>Pseudomonadati</taxon>
        <taxon>Bacteroidota</taxon>
        <taxon>Flavobacteriia</taxon>
        <taxon>Flavobacteriales</taxon>
        <taxon>Weeksellaceae</taxon>
        <taxon>Chryseobacterium group</taxon>
        <taxon>Halpernia</taxon>
    </lineage>
</organism>
<sequence>MKTPLINLKGNLKKNNFQPKKILFILLVIILNSCAQAVNEPKNLISQKEMSNLIAEFALADQMTILAPTANVETQTRFILKQHKIKAKDFQESYTYYTGTNKLDKIFSDAQETIFDKDPKAKDFIEKKLKDNPLLPGSGR</sequence>
<name>A0A1I3GPA2_9FLAO</name>
<proteinExistence type="predicted"/>
<gene>
    <name evidence="3" type="ORF">SAMN05443292_1952</name>
</gene>
<accession>A0A1I3GPA2</accession>
<feature type="signal peptide" evidence="1">
    <location>
        <begin position="1"/>
        <end position="37"/>
    </location>
</feature>
<dbReference type="STRING" id="1125876.SAMN05443292_1952"/>
<dbReference type="Pfam" id="PF14129">
    <property type="entry name" value="DUF4296"/>
    <property type="match status" value="1"/>
</dbReference>
<reference evidence="3 4" key="1">
    <citation type="submission" date="2016-10" db="EMBL/GenBank/DDBJ databases">
        <authorList>
            <person name="de Groot N.N."/>
        </authorList>
    </citation>
    <scope>NUCLEOTIDE SEQUENCE [LARGE SCALE GENOMIC DNA]</scope>
    <source>
        <strain evidence="3 4">DSM 26000</strain>
    </source>
</reference>
<protein>
    <recommendedName>
        <fullName evidence="2">DUF4296 domain-containing protein</fullName>
    </recommendedName>
</protein>
<dbReference type="EMBL" id="FOQT01000003">
    <property type="protein sequence ID" value="SFI25223.1"/>
    <property type="molecule type" value="Genomic_DNA"/>
</dbReference>
<evidence type="ECO:0000313" key="3">
    <source>
        <dbReference type="EMBL" id="SFI25223.1"/>
    </source>
</evidence>